<dbReference type="RefSeq" id="WP_078753960.1">
    <property type="nucleotide sequence ID" value="NZ_FUXU01000070.1"/>
</dbReference>
<feature type="transmembrane region" description="Helical" evidence="1">
    <location>
        <begin position="104"/>
        <end position="123"/>
    </location>
</feature>
<feature type="transmembrane region" description="Helical" evidence="1">
    <location>
        <begin position="240"/>
        <end position="260"/>
    </location>
</feature>
<protein>
    <recommendedName>
        <fullName evidence="4">Membrane protein involved in the export of O-antigen and teichoic acid</fullName>
    </recommendedName>
</protein>
<sequence length="412" mass="46460">MSVVFRLIKSWWPNAGSSTLLNLELPVISIIVTVYSYDSLSSYANALAIFMFANAFVFPVTTVIIKEGTGIITRRYVTNLIFVVFLITNALLVVYGLKYNSSDMLLMHVFSISIVSVGVRRYLHGVVILKEATTIIFPASIFRLIVSTCCCYLLITKGVSSAFAPIVALVLGSWVESLVLLIYVQKKRLNSASGEVSLDRKSVFQVYSSALFIMASALMSNTLITYIINTSNYVSRNDLLEYWAIFFGVVCISTSSIFYLDNFIIRYYRNIDRPSDLAKFTGVAFLSAALMSVIYIIILFNIISPNNIDELSVHFYDIIALSIFVSLFWSLRSITRAKLILSSSTKMTILSIAASFIVVLVFNRYMQWGNDYLVLSPVISYLMIIVFELVFHVAFFINTHHKEKSRELIKES</sequence>
<feature type="transmembrane region" description="Helical" evidence="1">
    <location>
        <begin position="378"/>
        <end position="397"/>
    </location>
</feature>
<feature type="transmembrane region" description="Helical" evidence="1">
    <location>
        <begin position="20"/>
        <end position="37"/>
    </location>
</feature>
<name>A0A1T4VFT7_9GAMM</name>
<dbReference type="EMBL" id="FUXU01000070">
    <property type="protein sequence ID" value="SKA63822.1"/>
    <property type="molecule type" value="Genomic_DNA"/>
</dbReference>
<accession>A0A1T4VFT7</accession>
<reference evidence="3" key="1">
    <citation type="submission" date="2017-02" db="EMBL/GenBank/DDBJ databases">
        <authorList>
            <person name="Varghese N."/>
            <person name="Submissions S."/>
        </authorList>
    </citation>
    <scope>NUCLEOTIDE SEQUENCE [LARGE SCALE GENOMIC DNA]</scope>
    <source>
        <strain evidence="3">DSM 22720</strain>
    </source>
</reference>
<feature type="transmembrane region" description="Helical" evidence="1">
    <location>
        <begin position="315"/>
        <end position="335"/>
    </location>
</feature>
<dbReference type="AlphaFoldDB" id="A0A1T4VFT7"/>
<evidence type="ECO:0000256" key="1">
    <source>
        <dbReference type="SAM" id="Phobius"/>
    </source>
</evidence>
<dbReference type="Proteomes" id="UP000190162">
    <property type="component" value="Unassembled WGS sequence"/>
</dbReference>
<keyword evidence="3" id="KW-1185">Reference proteome</keyword>
<proteinExistence type="predicted"/>
<feature type="transmembrane region" description="Helical" evidence="1">
    <location>
        <begin position="161"/>
        <end position="184"/>
    </location>
</feature>
<keyword evidence="1" id="KW-0472">Membrane</keyword>
<feature type="transmembrane region" description="Helical" evidence="1">
    <location>
        <begin position="43"/>
        <end position="65"/>
    </location>
</feature>
<evidence type="ECO:0000313" key="2">
    <source>
        <dbReference type="EMBL" id="SKA63822.1"/>
    </source>
</evidence>
<evidence type="ECO:0000313" key="3">
    <source>
        <dbReference type="Proteomes" id="UP000190162"/>
    </source>
</evidence>
<feature type="transmembrane region" description="Helical" evidence="1">
    <location>
        <begin position="77"/>
        <end position="98"/>
    </location>
</feature>
<feature type="transmembrane region" description="Helical" evidence="1">
    <location>
        <begin position="135"/>
        <end position="155"/>
    </location>
</feature>
<gene>
    <name evidence="2" type="ORF">SAMN02745132_03788</name>
</gene>
<evidence type="ECO:0008006" key="4">
    <source>
        <dbReference type="Google" id="ProtNLM"/>
    </source>
</evidence>
<organism evidence="2 3">
    <name type="scientific">Enterovibrio nigricans DSM 22720</name>
    <dbReference type="NCBI Taxonomy" id="1121868"/>
    <lineage>
        <taxon>Bacteria</taxon>
        <taxon>Pseudomonadati</taxon>
        <taxon>Pseudomonadota</taxon>
        <taxon>Gammaproteobacteria</taxon>
        <taxon>Vibrionales</taxon>
        <taxon>Vibrionaceae</taxon>
        <taxon>Enterovibrio</taxon>
    </lineage>
</organism>
<feature type="transmembrane region" description="Helical" evidence="1">
    <location>
        <begin position="204"/>
        <end position="228"/>
    </location>
</feature>
<feature type="transmembrane region" description="Helical" evidence="1">
    <location>
        <begin position="347"/>
        <end position="366"/>
    </location>
</feature>
<feature type="transmembrane region" description="Helical" evidence="1">
    <location>
        <begin position="280"/>
        <end position="303"/>
    </location>
</feature>
<keyword evidence="1" id="KW-1133">Transmembrane helix</keyword>
<keyword evidence="1" id="KW-0812">Transmembrane</keyword>
<dbReference type="OrthoDB" id="6501678at2"/>